<dbReference type="PROSITE" id="PS50910">
    <property type="entry name" value="HEPN"/>
    <property type="match status" value="1"/>
</dbReference>
<sequence>MQDIMMKRRKLIVNRNLISIFVRINQKKKQAMATNHKVTYWVEMSDYDLETASAMLTTGRYLYVGFMCHQAIEKILKARICSISEETPPYIHNLSRLAEKAFINEGLTDDQYEVIDLLDPLNIEARYPSYKEKLMKSLTQEKCITLIEQTKKLQQWIKTKL</sequence>
<dbReference type="SUPFAM" id="SSF81593">
    <property type="entry name" value="Nucleotidyltransferase substrate binding subunit/domain"/>
    <property type="match status" value="1"/>
</dbReference>
<organism evidence="2">
    <name type="scientific">bioreactor metagenome</name>
    <dbReference type="NCBI Taxonomy" id="1076179"/>
    <lineage>
        <taxon>unclassified sequences</taxon>
        <taxon>metagenomes</taxon>
        <taxon>ecological metagenomes</taxon>
    </lineage>
</organism>
<dbReference type="InterPro" id="IPR007842">
    <property type="entry name" value="HEPN_dom"/>
</dbReference>
<comment type="caution">
    <text evidence="2">The sequence shown here is derived from an EMBL/GenBank/DDBJ whole genome shotgun (WGS) entry which is preliminary data.</text>
</comment>
<name>A0A644UJJ8_9ZZZZ</name>
<evidence type="ECO:0000259" key="1">
    <source>
        <dbReference type="PROSITE" id="PS50910"/>
    </source>
</evidence>
<dbReference type="SMART" id="SM00748">
    <property type="entry name" value="HEPN"/>
    <property type="match status" value="1"/>
</dbReference>
<protein>
    <recommendedName>
        <fullName evidence="1">HEPN domain-containing protein</fullName>
    </recommendedName>
</protein>
<dbReference type="Gene3D" id="1.20.120.330">
    <property type="entry name" value="Nucleotidyltransferases domain 2"/>
    <property type="match status" value="1"/>
</dbReference>
<gene>
    <name evidence="2" type="ORF">SDC9_24955</name>
</gene>
<feature type="domain" description="HEPN" evidence="1">
    <location>
        <begin position="42"/>
        <end position="153"/>
    </location>
</feature>
<evidence type="ECO:0000313" key="2">
    <source>
        <dbReference type="EMBL" id="MPL79080.1"/>
    </source>
</evidence>
<dbReference type="Pfam" id="PF05168">
    <property type="entry name" value="HEPN"/>
    <property type="match status" value="1"/>
</dbReference>
<dbReference type="EMBL" id="VSSQ01000123">
    <property type="protein sequence ID" value="MPL79080.1"/>
    <property type="molecule type" value="Genomic_DNA"/>
</dbReference>
<reference evidence="2" key="1">
    <citation type="submission" date="2019-08" db="EMBL/GenBank/DDBJ databases">
        <authorList>
            <person name="Kucharzyk K."/>
            <person name="Murdoch R.W."/>
            <person name="Higgins S."/>
            <person name="Loffler F."/>
        </authorList>
    </citation>
    <scope>NUCLEOTIDE SEQUENCE</scope>
</reference>
<dbReference type="AlphaFoldDB" id="A0A644UJJ8"/>
<accession>A0A644UJJ8</accession>
<proteinExistence type="predicted"/>